<proteinExistence type="predicted"/>
<dbReference type="EMBL" id="GBRH01190284">
    <property type="protein sequence ID" value="JAE07612.1"/>
    <property type="molecule type" value="Transcribed_RNA"/>
</dbReference>
<organism evidence="1">
    <name type="scientific">Arundo donax</name>
    <name type="common">Giant reed</name>
    <name type="synonym">Donax arundinaceus</name>
    <dbReference type="NCBI Taxonomy" id="35708"/>
    <lineage>
        <taxon>Eukaryota</taxon>
        <taxon>Viridiplantae</taxon>
        <taxon>Streptophyta</taxon>
        <taxon>Embryophyta</taxon>
        <taxon>Tracheophyta</taxon>
        <taxon>Spermatophyta</taxon>
        <taxon>Magnoliopsida</taxon>
        <taxon>Liliopsida</taxon>
        <taxon>Poales</taxon>
        <taxon>Poaceae</taxon>
        <taxon>PACMAD clade</taxon>
        <taxon>Arundinoideae</taxon>
        <taxon>Arundineae</taxon>
        <taxon>Arundo</taxon>
    </lineage>
</organism>
<reference evidence="1" key="2">
    <citation type="journal article" date="2015" name="Data Brief">
        <title>Shoot transcriptome of the giant reed, Arundo donax.</title>
        <authorList>
            <person name="Barrero R.A."/>
            <person name="Guerrero F.D."/>
            <person name="Moolhuijzen P."/>
            <person name="Goolsby J.A."/>
            <person name="Tidwell J."/>
            <person name="Bellgard S.E."/>
            <person name="Bellgard M.I."/>
        </authorList>
    </citation>
    <scope>NUCLEOTIDE SEQUENCE</scope>
    <source>
        <tissue evidence="1">Shoot tissue taken approximately 20 cm above the soil surface</tissue>
    </source>
</reference>
<evidence type="ECO:0000313" key="1">
    <source>
        <dbReference type="EMBL" id="JAE07612.1"/>
    </source>
</evidence>
<sequence>MRVPSTGCW</sequence>
<protein>
    <submittedName>
        <fullName evidence="1">Uncharacterized protein</fullName>
    </submittedName>
</protein>
<reference evidence="1" key="1">
    <citation type="submission" date="2014-09" db="EMBL/GenBank/DDBJ databases">
        <authorList>
            <person name="Magalhaes I.L.F."/>
            <person name="Oliveira U."/>
            <person name="Santos F.R."/>
            <person name="Vidigal T.H.D.A."/>
            <person name="Brescovit A.D."/>
            <person name="Santos A.J."/>
        </authorList>
    </citation>
    <scope>NUCLEOTIDE SEQUENCE</scope>
    <source>
        <tissue evidence="1">Shoot tissue taken approximately 20 cm above the soil surface</tissue>
    </source>
</reference>
<name>A0A0A9F5N4_ARUDO</name>
<accession>A0A0A9F5N4</accession>